<evidence type="ECO:0000313" key="2">
    <source>
        <dbReference type="Proteomes" id="UP000188324"/>
    </source>
</evidence>
<dbReference type="KEGG" id="tfl:RPIT_08715"/>
<dbReference type="OrthoDB" id="4865668at2"/>
<gene>
    <name evidence="1" type="ORF">RPIT_08715</name>
</gene>
<sequence length="139" mass="14972">MHLSRITIAGAIAAGIIVATAGSASAHHCYKNEWADAAYHHHRAGGTAWIPLSQMGRQFLIPEELQDVCGWAADKAVADFMKERNLTQEPLIHGKAVTGSGAYAKGKAPQPYSYLTDADFDLLGRALFGYLAECQEGLE</sequence>
<dbReference type="STRING" id="1610493.RPIT_08715"/>
<dbReference type="AlphaFoldDB" id="A0A1Q2CFH1"/>
<reference evidence="1 2" key="1">
    <citation type="journal article" date="2016" name="Int. J. Syst. Evol. Microbiol.">
        <title>Tessaracoccus flavus sp. nov., isolated from the drainage system of a lindane-producing factory.</title>
        <authorList>
            <person name="Kumari R."/>
            <person name="Singh P."/>
            <person name="Schumann P."/>
            <person name="Lal R."/>
        </authorList>
    </citation>
    <scope>NUCLEOTIDE SEQUENCE [LARGE SCALE GENOMIC DNA]</scope>
    <source>
        <strain evidence="1 2">RP1T</strain>
    </source>
</reference>
<protein>
    <submittedName>
        <fullName evidence="1">Uncharacterized protein</fullName>
    </submittedName>
</protein>
<proteinExistence type="predicted"/>
<dbReference type="EMBL" id="CP019605">
    <property type="protein sequence ID" value="AQP44861.1"/>
    <property type="molecule type" value="Genomic_DNA"/>
</dbReference>
<organism evidence="1 2">
    <name type="scientific">Tessaracoccus flavus</name>
    <dbReference type="NCBI Taxonomy" id="1610493"/>
    <lineage>
        <taxon>Bacteria</taxon>
        <taxon>Bacillati</taxon>
        <taxon>Actinomycetota</taxon>
        <taxon>Actinomycetes</taxon>
        <taxon>Propionibacteriales</taxon>
        <taxon>Propionibacteriaceae</taxon>
        <taxon>Tessaracoccus</taxon>
    </lineage>
</organism>
<keyword evidence="2" id="KW-1185">Reference proteome</keyword>
<name>A0A1Q2CFH1_9ACTN</name>
<dbReference type="RefSeq" id="WP_077342348.1">
    <property type="nucleotide sequence ID" value="NZ_CP019605.1"/>
</dbReference>
<evidence type="ECO:0000313" key="1">
    <source>
        <dbReference type="EMBL" id="AQP44861.1"/>
    </source>
</evidence>
<dbReference type="Proteomes" id="UP000188324">
    <property type="component" value="Chromosome"/>
</dbReference>
<accession>A0A1Q2CFH1</accession>